<gene>
    <name evidence="1" type="ORF">DPMN_106379</name>
</gene>
<evidence type="ECO:0000313" key="1">
    <source>
        <dbReference type="EMBL" id="KAH3833078.1"/>
    </source>
</evidence>
<sequence>MRKWMCKLACWRDLEEYDLRIGHFKIGARVRTRKSGDGYIHEVRSVRKNSVANQLFLKKHDVLTCVEGTSLMCHDPAFVQKMFEKEEINPLKRVQLNVRRSMSGVLNISSGLDVMSSGHLVAVRPVATTECHVRYQVSGTTKYLQVRDDHVVSADQLDGNDEDNKLYILREIKIKDNRMYTTIQIGRDNGMWLQVNGGKITVGETSTHFVYKKNRSDIHFKYNEQYIAYDVQQHTLVLISKDQARQRQRYRVRFTEISVEREDLDQIDGCTCD</sequence>
<protein>
    <submittedName>
        <fullName evidence="1">Uncharacterized protein</fullName>
    </submittedName>
</protein>
<accession>A0A9D4K4V4</accession>
<reference evidence="1" key="1">
    <citation type="journal article" date="2019" name="bioRxiv">
        <title>The Genome of the Zebra Mussel, Dreissena polymorpha: A Resource for Invasive Species Research.</title>
        <authorList>
            <person name="McCartney M.A."/>
            <person name="Auch B."/>
            <person name="Kono T."/>
            <person name="Mallez S."/>
            <person name="Zhang Y."/>
            <person name="Obille A."/>
            <person name="Becker A."/>
            <person name="Abrahante J.E."/>
            <person name="Garbe J."/>
            <person name="Badalamenti J.P."/>
            <person name="Herman A."/>
            <person name="Mangelson H."/>
            <person name="Liachko I."/>
            <person name="Sullivan S."/>
            <person name="Sone E.D."/>
            <person name="Koren S."/>
            <person name="Silverstein K.A.T."/>
            <person name="Beckman K.B."/>
            <person name="Gohl D.M."/>
        </authorList>
    </citation>
    <scope>NUCLEOTIDE SEQUENCE</scope>
    <source>
        <strain evidence="1">Duluth1</strain>
        <tissue evidence="1">Whole animal</tissue>
    </source>
</reference>
<dbReference type="EMBL" id="JAIWYP010000004">
    <property type="protein sequence ID" value="KAH3833078.1"/>
    <property type="molecule type" value="Genomic_DNA"/>
</dbReference>
<organism evidence="1 2">
    <name type="scientific">Dreissena polymorpha</name>
    <name type="common">Zebra mussel</name>
    <name type="synonym">Mytilus polymorpha</name>
    <dbReference type="NCBI Taxonomy" id="45954"/>
    <lineage>
        <taxon>Eukaryota</taxon>
        <taxon>Metazoa</taxon>
        <taxon>Spiralia</taxon>
        <taxon>Lophotrochozoa</taxon>
        <taxon>Mollusca</taxon>
        <taxon>Bivalvia</taxon>
        <taxon>Autobranchia</taxon>
        <taxon>Heteroconchia</taxon>
        <taxon>Euheterodonta</taxon>
        <taxon>Imparidentia</taxon>
        <taxon>Neoheterodontei</taxon>
        <taxon>Myida</taxon>
        <taxon>Dreissenoidea</taxon>
        <taxon>Dreissenidae</taxon>
        <taxon>Dreissena</taxon>
    </lineage>
</organism>
<keyword evidence="2" id="KW-1185">Reference proteome</keyword>
<reference evidence="1" key="2">
    <citation type="submission" date="2020-11" db="EMBL/GenBank/DDBJ databases">
        <authorList>
            <person name="McCartney M.A."/>
            <person name="Auch B."/>
            <person name="Kono T."/>
            <person name="Mallez S."/>
            <person name="Becker A."/>
            <person name="Gohl D.M."/>
            <person name="Silverstein K.A.T."/>
            <person name="Koren S."/>
            <person name="Bechman K.B."/>
            <person name="Herman A."/>
            <person name="Abrahante J.E."/>
            <person name="Garbe J."/>
        </authorList>
    </citation>
    <scope>NUCLEOTIDE SEQUENCE</scope>
    <source>
        <strain evidence="1">Duluth1</strain>
        <tissue evidence="1">Whole animal</tissue>
    </source>
</reference>
<evidence type="ECO:0000313" key="2">
    <source>
        <dbReference type="Proteomes" id="UP000828390"/>
    </source>
</evidence>
<comment type="caution">
    <text evidence="1">The sequence shown here is derived from an EMBL/GenBank/DDBJ whole genome shotgun (WGS) entry which is preliminary data.</text>
</comment>
<dbReference type="Proteomes" id="UP000828390">
    <property type="component" value="Unassembled WGS sequence"/>
</dbReference>
<proteinExistence type="predicted"/>
<dbReference type="AlphaFoldDB" id="A0A9D4K4V4"/>
<name>A0A9D4K4V4_DREPO</name>